<feature type="domain" description="Putative regulatory protein FmdB zinc ribbon" evidence="2">
    <location>
        <begin position="1"/>
        <end position="40"/>
    </location>
</feature>
<dbReference type="Proteomes" id="UP000806528">
    <property type="component" value="Unassembled WGS sequence"/>
</dbReference>
<protein>
    <submittedName>
        <fullName evidence="3">Transcriptional regulator</fullName>
    </submittedName>
</protein>
<name>A0ABR9P3C8_9ACTN</name>
<sequence length="71" mass="7721">MAAYLYRCPERHETTAEAPMGEAPESVHCACGARAARTFTAPMVRSGPRAAHRMRDVAAESAENPRIAHRA</sequence>
<gene>
    <name evidence="3" type="ORF">IDM40_06500</name>
</gene>
<dbReference type="EMBL" id="JADBGI010000004">
    <property type="protein sequence ID" value="MBE2998357.1"/>
    <property type="molecule type" value="Genomic_DNA"/>
</dbReference>
<dbReference type="RefSeq" id="WP_193120986.1">
    <property type="nucleotide sequence ID" value="NZ_JADBGI010000004.1"/>
</dbReference>
<comment type="caution">
    <text evidence="3">The sequence shown here is derived from an EMBL/GenBank/DDBJ whole genome shotgun (WGS) entry which is preliminary data.</text>
</comment>
<evidence type="ECO:0000313" key="4">
    <source>
        <dbReference type="Proteomes" id="UP000806528"/>
    </source>
</evidence>
<dbReference type="SMART" id="SM00834">
    <property type="entry name" value="CxxC_CXXC_SSSS"/>
    <property type="match status" value="1"/>
</dbReference>
<proteinExistence type="predicted"/>
<feature type="region of interest" description="Disordered" evidence="1">
    <location>
        <begin position="46"/>
        <end position="71"/>
    </location>
</feature>
<accession>A0ABR9P3C8</accession>
<reference evidence="3 4" key="1">
    <citation type="submission" date="2020-09" db="EMBL/GenBank/DDBJ databases">
        <title>Diversity and distribution of actinomycetes associated with coral in the coast of Hainan.</title>
        <authorList>
            <person name="Li F."/>
        </authorList>
    </citation>
    <scope>NUCLEOTIDE SEQUENCE [LARGE SCALE GENOMIC DNA]</scope>
    <source>
        <strain evidence="3 4">HNM0947</strain>
    </source>
</reference>
<keyword evidence="4" id="KW-1185">Reference proteome</keyword>
<evidence type="ECO:0000313" key="3">
    <source>
        <dbReference type="EMBL" id="MBE2998357.1"/>
    </source>
</evidence>
<evidence type="ECO:0000259" key="2">
    <source>
        <dbReference type="SMART" id="SM00834"/>
    </source>
</evidence>
<organism evidence="3 4">
    <name type="scientific">Nocardiopsis coralli</name>
    <dbReference type="NCBI Taxonomy" id="2772213"/>
    <lineage>
        <taxon>Bacteria</taxon>
        <taxon>Bacillati</taxon>
        <taxon>Actinomycetota</taxon>
        <taxon>Actinomycetes</taxon>
        <taxon>Streptosporangiales</taxon>
        <taxon>Nocardiopsidaceae</taxon>
        <taxon>Nocardiopsis</taxon>
    </lineage>
</organism>
<dbReference type="InterPro" id="IPR013429">
    <property type="entry name" value="Regulatory_FmdB_Zinc_ribbon"/>
</dbReference>
<evidence type="ECO:0000256" key="1">
    <source>
        <dbReference type="SAM" id="MobiDB-lite"/>
    </source>
</evidence>